<comment type="caution">
    <text evidence="2">The sequence shown here is derived from an EMBL/GenBank/DDBJ whole genome shotgun (WGS) entry which is preliminary data.</text>
</comment>
<gene>
    <name evidence="2" type="ORF">DAY19_01245</name>
</gene>
<sequence length="431" mass="47617">MKLNTMKKSIIALAVLSSTAYGASLEDRVEDLELSRDLNTWNFNGELEARYDYFDVENTTQNSNYSESQNSLWFRFDMHSKRSNKLDFYGRLSMSKYFNDFTSRAGNTSAVSNSGGAGRDKSGSEVYVERAFINYKIDDKFTFSIGRLPTIEGPSYHLQKGTARSGTYPQLAYGAELDGMALTYGTRAMGGTLAVRAIYTPLNQVNGAATAIDSRYLGAGGIKIGSTEQMYSAMIDYEKLNLGWAKRMNFIAQYVGFQDFFLDQVSSGTPVSNLNFDYDAYVAYFEFNGIGNTGLDIGFTYKHTTTDSRGGIPTVGGVFTDGTDGSNDGSVYMLDARYTFGSFKLGYEFLKADDYAFQVGLADVDAIGFYSTPASTGHHVFGSYDVNSDMRLILGYMMQDRDKLYINGVLSAGSDVEKKVNAGYARLITNF</sequence>
<dbReference type="EMBL" id="QDKL01000001">
    <property type="protein sequence ID" value="RZF22425.1"/>
    <property type="molecule type" value="Genomic_DNA"/>
</dbReference>
<evidence type="ECO:0000313" key="3">
    <source>
        <dbReference type="Proteomes" id="UP000443582"/>
    </source>
</evidence>
<dbReference type="InterPro" id="IPR021803">
    <property type="entry name" value="DUF3373"/>
</dbReference>
<keyword evidence="1" id="KW-0732">Signal</keyword>
<evidence type="ECO:0000313" key="2">
    <source>
        <dbReference type="EMBL" id="RZF22425.1"/>
    </source>
</evidence>
<dbReference type="SUPFAM" id="SSF56935">
    <property type="entry name" value="Porins"/>
    <property type="match status" value="1"/>
</dbReference>
<organism evidence="2 3">
    <name type="scientific">Halobacteriovorax vibrionivorans</name>
    <dbReference type="NCBI Taxonomy" id="2152716"/>
    <lineage>
        <taxon>Bacteria</taxon>
        <taxon>Pseudomonadati</taxon>
        <taxon>Bdellovibrionota</taxon>
        <taxon>Bacteriovoracia</taxon>
        <taxon>Bacteriovoracales</taxon>
        <taxon>Halobacteriovoraceae</taxon>
        <taxon>Halobacteriovorax</taxon>
    </lineage>
</organism>
<protein>
    <submittedName>
        <fullName evidence="2">DUF3373 family protein</fullName>
    </submittedName>
</protein>
<dbReference type="RefSeq" id="WP_114705370.1">
    <property type="nucleotide sequence ID" value="NZ_QDKL01000001.1"/>
</dbReference>
<evidence type="ECO:0000256" key="1">
    <source>
        <dbReference type="SAM" id="SignalP"/>
    </source>
</evidence>
<dbReference type="Pfam" id="PF11853">
    <property type="entry name" value="DUF3373"/>
    <property type="match status" value="1"/>
</dbReference>
<feature type="chain" id="PRO_5045974047" evidence="1">
    <location>
        <begin position="23"/>
        <end position="431"/>
    </location>
</feature>
<feature type="signal peptide" evidence="1">
    <location>
        <begin position="1"/>
        <end position="22"/>
    </location>
</feature>
<accession>A0ABY0IIN5</accession>
<reference evidence="3" key="1">
    <citation type="journal article" date="2019" name="Int. J. Syst. Evol. Microbiol.">
        <title>Halobacteriovorax valvorus sp. nov., a novel prokaryotic predator isolated from coastal seawater of China.</title>
        <authorList>
            <person name="Chen M.-X."/>
        </authorList>
    </citation>
    <scope>NUCLEOTIDE SEQUENCE [LARGE SCALE GENOMIC DNA]</scope>
    <source>
        <strain evidence="3">BL9</strain>
    </source>
</reference>
<keyword evidence="3" id="KW-1185">Reference proteome</keyword>
<dbReference type="Proteomes" id="UP000443582">
    <property type="component" value="Unassembled WGS sequence"/>
</dbReference>
<name>A0ABY0IIN5_9BACT</name>
<proteinExistence type="predicted"/>